<dbReference type="InterPro" id="IPR001932">
    <property type="entry name" value="PPM-type_phosphatase-like_dom"/>
</dbReference>
<sequence length="672" mass="74219">MSSDISSLSDGKGRDQTVPIKSRNIVRAVTPDSVIEEVVHHPEITITCKKCKNPISVQSLTAHRAYHNALSTLEYTCKKIPQNAGSLLKRRNLLVQELKNEAAESAAALNRMQKIDEAFELLKSYLDGTHDERFIGKTKVDLDYRAVALCCSSPCILAVGICSSENSRWKSVMEDARVFQDYFGNDSKKCFFAIYDGHNGRFSADLAANDLHHHLLQEMSKFDPHTNCTCTLNLAEFNDLSGYPIERSRPVVRTDSVRHILHEESVNILQQIMHTCSENVEMLKQEEFAAGKVGKNRDPYAESMSQAFRKAFAKTDHVLSFGVQEQSRVRWSGCSALACVIRSASSTQEEVNEGTDTMMRGTQTEMKSEDDSREDAESLIELGSIYIANAGNAHAVLCRGRQVHLLTKDHSPANHVEKQRLLKAGVAIHTGGAKGKANGILDATRGLGNHGDPVLKSAILCEPFTMSVKIDQYAEFLILATNGLWEVLTNEEAVEITQKAIDIELHNVSVADQSLYGESENVVKKETDGEFDEAIISQINIEGANASESIISVPDGQDLVQVGEDANVVDPEGANQAWIDDDMMSQKTDFESMISALMENDDGNEADVETVTEMQTIYAKSHLSEKPSWSERVRSVAHKVSERLVQAAILAGSRDNITVMVILFPGCKLQQK</sequence>
<name>A0A9Q0YBS5_HOLLE</name>
<proteinExistence type="inferred from homology"/>
<gene>
    <name evidence="3" type="ORF">HOLleu_41654</name>
</gene>
<dbReference type="CDD" id="cd00143">
    <property type="entry name" value="PP2Cc"/>
    <property type="match status" value="1"/>
</dbReference>
<dbReference type="AlphaFoldDB" id="A0A9Q0YBS5"/>
<comment type="similarity">
    <text evidence="1">Belongs to the PP2C family.</text>
</comment>
<dbReference type="SUPFAM" id="SSF81606">
    <property type="entry name" value="PP2C-like"/>
    <property type="match status" value="1"/>
</dbReference>
<feature type="domain" description="PPM-type phosphatase" evidence="2">
    <location>
        <begin position="160"/>
        <end position="664"/>
    </location>
</feature>
<reference evidence="3" key="1">
    <citation type="submission" date="2021-10" db="EMBL/GenBank/DDBJ databases">
        <title>Tropical sea cucumber genome reveals ecological adaptation and Cuvierian tubules defense mechanism.</title>
        <authorList>
            <person name="Chen T."/>
        </authorList>
    </citation>
    <scope>NUCLEOTIDE SEQUENCE</scope>
    <source>
        <strain evidence="3">Nanhai2018</strain>
        <tissue evidence="3">Muscle</tissue>
    </source>
</reference>
<dbReference type="Pfam" id="PF00481">
    <property type="entry name" value="PP2C"/>
    <property type="match status" value="2"/>
</dbReference>
<accession>A0A9Q0YBS5</accession>
<comment type="caution">
    <text evidence="3">The sequence shown here is derived from an EMBL/GenBank/DDBJ whole genome shotgun (WGS) entry which is preliminary data.</text>
</comment>
<dbReference type="Proteomes" id="UP001152320">
    <property type="component" value="Chromosome 23"/>
</dbReference>
<dbReference type="EMBL" id="JAIZAY010000023">
    <property type="protein sequence ID" value="KAJ8019882.1"/>
    <property type="molecule type" value="Genomic_DNA"/>
</dbReference>
<protein>
    <submittedName>
        <fullName evidence="3">Protein phosphatase 2C-like domain-containing protein 1</fullName>
    </submittedName>
</protein>
<dbReference type="PANTHER" id="PTHR13832:SF837">
    <property type="entry name" value="PROTEIN PHOSPHATASE 2C-LIKE DOMAIN-CONTAINING PROTEIN 1"/>
    <property type="match status" value="1"/>
</dbReference>
<dbReference type="PANTHER" id="PTHR13832">
    <property type="entry name" value="PROTEIN PHOSPHATASE 2C"/>
    <property type="match status" value="1"/>
</dbReference>
<organism evidence="3 4">
    <name type="scientific">Holothuria leucospilota</name>
    <name type="common">Black long sea cucumber</name>
    <name type="synonym">Mertensiothuria leucospilota</name>
    <dbReference type="NCBI Taxonomy" id="206669"/>
    <lineage>
        <taxon>Eukaryota</taxon>
        <taxon>Metazoa</taxon>
        <taxon>Echinodermata</taxon>
        <taxon>Eleutherozoa</taxon>
        <taxon>Echinozoa</taxon>
        <taxon>Holothuroidea</taxon>
        <taxon>Aspidochirotacea</taxon>
        <taxon>Aspidochirotida</taxon>
        <taxon>Holothuriidae</taxon>
        <taxon>Holothuria</taxon>
    </lineage>
</organism>
<evidence type="ECO:0000313" key="4">
    <source>
        <dbReference type="Proteomes" id="UP001152320"/>
    </source>
</evidence>
<dbReference type="Gene3D" id="3.60.40.10">
    <property type="entry name" value="PPM-type phosphatase domain"/>
    <property type="match status" value="1"/>
</dbReference>
<keyword evidence="4" id="KW-1185">Reference proteome</keyword>
<dbReference type="SMART" id="SM00332">
    <property type="entry name" value="PP2Cc"/>
    <property type="match status" value="1"/>
</dbReference>
<dbReference type="GO" id="GO:0004722">
    <property type="term" value="F:protein serine/threonine phosphatase activity"/>
    <property type="evidence" value="ECO:0007669"/>
    <property type="project" value="InterPro"/>
</dbReference>
<dbReference type="InterPro" id="IPR015655">
    <property type="entry name" value="PP2C"/>
</dbReference>
<evidence type="ECO:0000259" key="2">
    <source>
        <dbReference type="PROSITE" id="PS51746"/>
    </source>
</evidence>
<evidence type="ECO:0000313" key="3">
    <source>
        <dbReference type="EMBL" id="KAJ8019882.1"/>
    </source>
</evidence>
<dbReference type="InterPro" id="IPR036457">
    <property type="entry name" value="PPM-type-like_dom_sf"/>
</dbReference>
<dbReference type="OrthoDB" id="343114at2759"/>
<dbReference type="PROSITE" id="PS51746">
    <property type="entry name" value="PPM_2"/>
    <property type="match status" value="1"/>
</dbReference>
<evidence type="ECO:0000256" key="1">
    <source>
        <dbReference type="ARBA" id="ARBA00006702"/>
    </source>
</evidence>